<dbReference type="RefSeq" id="WP_097840198.1">
    <property type="nucleotide sequence ID" value="NZ_NMTY01000032.1"/>
</dbReference>
<dbReference type="Pfam" id="PF01381">
    <property type="entry name" value="HTH_3"/>
    <property type="match status" value="1"/>
</dbReference>
<dbReference type="GO" id="GO:0003677">
    <property type="term" value="F:DNA binding"/>
    <property type="evidence" value="ECO:0007669"/>
    <property type="project" value="InterPro"/>
</dbReference>
<dbReference type="PROSITE" id="PS50943">
    <property type="entry name" value="HTH_CROC1"/>
    <property type="match status" value="1"/>
</dbReference>
<dbReference type="AlphaFoldDB" id="A0A2A7AM70"/>
<evidence type="ECO:0000313" key="2">
    <source>
        <dbReference type="EMBL" id="PDX80196.1"/>
    </source>
</evidence>
<proteinExistence type="predicted"/>
<evidence type="ECO:0000259" key="1">
    <source>
        <dbReference type="PROSITE" id="PS50943"/>
    </source>
</evidence>
<organism evidence="2 3">
    <name type="scientific">Faecalibacterium prausnitzii</name>
    <dbReference type="NCBI Taxonomy" id="853"/>
    <lineage>
        <taxon>Bacteria</taxon>
        <taxon>Bacillati</taxon>
        <taxon>Bacillota</taxon>
        <taxon>Clostridia</taxon>
        <taxon>Eubacteriales</taxon>
        <taxon>Oscillospiraceae</taxon>
        <taxon>Faecalibacterium</taxon>
    </lineage>
</organism>
<protein>
    <recommendedName>
        <fullName evidence="1">HTH cro/C1-type domain-containing protein</fullName>
    </recommendedName>
</protein>
<comment type="caution">
    <text evidence="2">The sequence shown here is derived from an EMBL/GenBank/DDBJ whole genome shotgun (WGS) entry which is preliminary data.</text>
</comment>
<dbReference type="CDD" id="cd00093">
    <property type="entry name" value="HTH_XRE"/>
    <property type="match status" value="1"/>
</dbReference>
<dbReference type="SUPFAM" id="SSF47413">
    <property type="entry name" value="lambda repressor-like DNA-binding domains"/>
    <property type="match status" value="1"/>
</dbReference>
<feature type="domain" description="HTH cro/C1-type" evidence="1">
    <location>
        <begin position="12"/>
        <end position="66"/>
    </location>
</feature>
<sequence>MNEYDERVAKALEMARAKAGISQERLAKRMGVSRPTIAGREQGTSPVTLADIINWCVSCGVPAKRYTDACIHPGLLEYLEDDITTEEKRQILHAVVNDMSNYEVDGWLYLYYGDHGSDPLGVLTEVLANLHTTLASRVAVCSTIGTNYELDHANDRDPDPNGIMYQARDCGTEAARRGDDAYSVRDVNRDAEKK</sequence>
<evidence type="ECO:0000313" key="3">
    <source>
        <dbReference type="Proteomes" id="UP000220005"/>
    </source>
</evidence>
<dbReference type="InterPro" id="IPR001387">
    <property type="entry name" value="Cro/C1-type_HTH"/>
</dbReference>
<gene>
    <name evidence="2" type="ORF">CGS58_13320</name>
</gene>
<dbReference type="SMART" id="SM00530">
    <property type="entry name" value="HTH_XRE"/>
    <property type="match status" value="1"/>
</dbReference>
<dbReference type="Proteomes" id="UP000220005">
    <property type="component" value="Unassembled WGS sequence"/>
</dbReference>
<reference evidence="2 3" key="1">
    <citation type="journal article" date="2017" name="Front. Microbiol.">
        <title>New Insights into the Diversity of the Genus Faecalibacterium.</title>
        <authorList>
            <person name="Benevides L."/>
            <person name="Burman S."/>
            <person name="Martin R."/>
            <person name="Robert V."/>
            <person name="Thomas M."/>
            <person name="Miquel S."/>
            <person name="Chain F."/>
            <person name="Sokol H."/>
            <person name="Bermudez-Humaran L.G."/>
            <person name="Morrison M."/>
            <person name="Langella P."/>
            <person name="Azevedo V.A."/>
            <person name="Chatel J.M."/>
            <person name="Soares S."/>
        </authorList>
    </citation>
    <scope>NUCLEOTIDE SEQUENCE [LARGE SCALE GENOMIC DNA]</scope>
    <source>
        <strain evidence="2 3">CNCM I 4575</strain>
    </source>
</reference>
<accession>A0A2A7AM70</accession>
<dbReference type="EMBL" id="NMTY01000032">
    <property type="protein sequence ID" value="PDX80196.1"/>
    <property type="molecule type" value="Genomic_DNA"/>
</dbReference>
<dbReference type="Gene3D" id="1.10.260.40">
    <property type="entry name" value="lambda repressor-like DNA-binding domains"/>
    <property type="match status" value="1"/>
</dbReference>
<name>A0A2A7AM70_9FIRM</name>
<dbReference type="InterPro" id="IPR010982">
    <property type="entry name" value="Lambda_DNA-bd_dom_sf"/>
</dbReference>